<keyword evidence="1" id="KW-0472">Membrane</keyword>
<proteinExistence type="predicted"/>
<name>A0A853EVH2_9MICO</name>
<sequence length="181" mass="19607">MATWDEKETATPSHRDHLVEMLRPVRSPSPYRDDRSGSWWAIPFALLAGAALVAIGVALIRATDDAGPVIGVAFLGWGLSFITQYGTLAWYAVQVGRLRRRREQAALRGEPALALTDFDVRQFHVPMRPTYSTTTGVFGLINPGDAPTPRLMEVAQVVGFISMVTMWGAAVIGVIASKVGG</sequence>
<gene>
    <name evidence="2" type="ORF">HZZ10_13640</name>
</gene>
<dbReference type="AlphaFoldDB" id="A0A853EVH2"/>
<dbReference type="RefSeq" id="WP_179913920.1">
    <property type="nucleotide sequence ID" value="NZ_JACBYE010000037.1"/>
</dbReference>
<dbReference type="EMBL" id="JACBYE010000037">
    <property type="protein sequence ID" value="NYS94557.1"/>
    <property type="molecule type" value="Genomic_DNA"/>
</dbReference>
<reference evidence="2 3" key="1">
    <citation type="submission" date="2020-07" db="EMBL/GenBank/DDBJ databases">
        <title>MOT database genomes.</title>
        <authorList>
            <person name="Joseph S."/>
            <person name="Aduse-Opoku J."/>
            <person name="Hashim A."/>
            <person name="Wade W."/>
            <person name="Curtis M."/>
        </authorList>
    </citation>
    <scope>NUCLEOTIDE SEQUENCE [LARGE SCALE GENOMIC DNA]</scope>
    <source>
        <strain evidence="2 3">DSM 100099</strain>
    </source>
</reference>
<organism evidence="2 3">
    <name type="scientific">Sanguibacter inulinus</name>
    <dbReference type="NCBI Taxonomy" id="60922"/>
    <lineage>
        <taxon>Bacteria</taxon>
        <taxon>Bacillati</taxon>
        <taxon>Actinomycetota</taxon>
        <taxon>Actinomycetes</taxon>
        <taxon>Micrococcales</taxon>
        <taxon>Sanguibacteraceae</taxon>
        <taxon>Sanguibacter</taxon>
    </lineage>
</organism>
<evidence type="ECO:0000256" key="1">
    <source>
        <dbReference type="SAM" id="Phobius"/>
    </source>
</evidence>
<dbReference type="Proteomes" id="UP000561011">
    <property type="component" value="Unassembled WGS sequence"/>
</dbReference>
<evidence type="ECO:0000313" key="2">
    <source>
        <dbReference type="EMBL" id="NYS94557.1"/>
    </source>
</evidence>
<feature type="transmembrane region" description="Helical" evidence="1">
    <location>
        <begin position="39"/>
        <end position="60"/>
    </location>
</feature>
<evidence type="ECO:0000313" key="3">
    <source>
        <dbReference type="Proteomes" id="UP000561011"/>
    </source>
</evidence>
<feature type="transmembrane region" description="Helical" evidence="1">
    <location>
        <begin position="66"/>
        <end position="93"/>
    </location>
</feature>
<protein>
    <submittedName>
        <fullName evidence="2">Uncharacterized protein</fullName>
    </submittedName>
</protein>
<keyword evidence="1" id="KW-0812">Transmembrane</keyword>
<accession>A0A853EVH2</accession>
<feature type="transmembrane region" description="Helical" evidence="1">
    <location>
        <begin position="157"/>
        <end position="176"/>
    </location>
</feature>
<keyword evidence="3" id="KW-1185">Reference proteome</keyword>
<keyword evidence="1" id="KW-1133">Transmembrane helix</keyword>
<comment type="caution">
    <text evidence="2">The sequence shown here is derived from an EMBL/GenBank/DDBJ whole genome shotgun (WGS) entry which is preliminary data.</text>
</comment>